<gene>
    <name evidence="2" type="ORF">GCM10009416_47920</name>
</gene>
<feature type="region of interest" description="Disordered" evidence="1">
    <location>
        <begin position="36"/>
        <end position="64"/>
    </location>
</feature>
<feature type="compositionally biased region" description="Basic and acidic residues" evidence="1">
    <location>
        <begin position="36"/>
        <end position="47"/>
    </location>
</feature>
<reference evidence="3" key="1">
    <citation type="journal article" date="2019" name="Int. J. Syst. Evol. Microbiol.">
        <title>The Global Catalogue of Microorganisms (GCM) 10K type strain sequencing project: providing services to taxonomists for standard genome sequencing and annotation.</title>
        <authorList>
            <consortium name="The Broad Institute Genomics Platform"/>
            <consortium name="The Broad Institute Genome Sequencing Center for Infectious Disease"/>
            <person name="Wu L."/>
            <person name="Ma J."/>
        </authorList>
    </citation>
    <scope>NUCLEOTIDE SEQUENCE [LARGE SCALE GENOMIC DNA]</scope>
    <source>
        <strain evidence="3">JCM 9933</strain>
    </source>
</reference>
<evidence type="ECO:0000313" key="2">
    <source>
        <dbReference type="EMBL" id="GAA0604690.1"/>
    </source>
</evidence>
<dbReference type="EMBL" id="BAAAFZ010000095">
    <property type="protein sequence ID" value="GAA0604690.1"/>
    <property type="molecule type" value="Genomic_DNA"/>
</dbReference>
<organism evidence="2 3">
    <name type="scientific">Craurococcus roseus</name>
    <dbReference type="NCBI Taxonomy" id="77585"/>
    <lineage>
        <taxon>Bacteria</taxon>
        <taxon>Pseudomonadati</taxon>
        <taxon>Pseudomonadota</taxon>
        <taxon>Alphaproteobacteria</taxon>
        <taxon>Acetobacterales</taxon>
        <taxon>Acetobacteraceae</taxon>
        <taxon>Craurococcus</taxon>
    </lineage>
</organism>
<sequence>MSPETFVLLSGALTFGAPLLLAARELWALRRDDGRRGGGLLERDRAPDVPPPSPAGGVRPLPDCLIPKPLPASAMRTREVEHA</sequence>
<keyword evidence="3" id="KW-1185">Reference proteome</keyword>
<evidence type="ECO:0000256" key="1">
    <source>
        <dbReference type="SAM" id="MobiDB-lite"/>
    </source>
</evidence>
<dbReference type="Proteomes" id="UP001501588">
    <property type="component" value="Unassembled WGS sequence"/>
</dbReference>
<comment type="caution">
    <text evidence="2">The sequence shown here is derived from an EMBL/GenBank/DDBJ whole genome shotgun (WGS) entry which is preliminary data.</text>
</comment>
<accession>A0ABP3R8F5</accession>
<dbReference type="RefSeq" id="WP_343897971.1">
    <property type="nucleotide sequence ID" value="NZ_BAAAFZ010000095.1"/>
</dbReference>
<evidence type="ECO:0000313" key="3">
    <source>
        <dbReference type="Proteomes" id="UP001501588"/>
    </source>
</evidence>
<name>A0ABP3R8F5_9PROT</name>
<protein>
    <submittedName>
        <fullName evidence="2">Uncharacterized protein</fullName>
    </submittedName>
</protein>
<proteinExistence type="predicted"/>